<dbReference type="AlphaFoldDB" id="A0A916TEF9"/>
<gene>
    <name evidence="2" type="ORF">GCM10011489_30600</name>
</gene>
<dbReference type="Gene3D" id="1.10.10.10">
    <property type="entry name" value="Winged helix-like DNA-binding domain superfamily/Winged helix DNA-binding domain"/>
    <property type="match status" value="1"/>
</dbReference>
<dbReference type="InterPro" id="IPR000792">
    <property type="entry name" value="Tscrpt_reg_LuxR_C"/>
</dbReference>
<dbReference type="SMART" id="SM00421">
    <property type="entry name" value="HTH_LUXR"/>
    <property type="match status" value="1"/>
</dbReference>
<accession>A0A916TEF9</accession>
<dbReference type="Pfam" id="PF00196">
    <property type="entry name" value="GerE"/>
    <property type="match status" value="1"/>
</dbReference>
<evidence type="ECO:0000313" key="2">
    <source>
        <dbReference type="EMBL" id="GGB40915.1"/>
    </source>
</evidence>
<feature type="domain" description="HTH luxR-type" evidence="1">
    <location>
        <begin position="120"/>
        <end position="182"/>
    </location>
</feature>
<dbReference type="Proteomes" id="UP000621454">
    <property type="component" value="Unassembled WGS sequence"/>
</dbReference>
<comment type="caution">
    <text evidence="2">The sequence shown here is derived from an EMBL/GenBank/DDBJ whole genome shotgun (WGS) entry which is preliminary data.</text>
</comment>
<protein>
    <recommendedName>
        <fullName evidence="1">HTH luxR-type domain-containing protein</fullName>
    </recommendedName>
</protein>
<dbReference type="EMBL" id="BMGC01000027">
    <property type="protein sequence ID" value="GGB40915.1"/>
    <property type="molecule type" value="Genomic_DNA"/>
</dbReference>
<dbReference type="InterPro" id="IPR036388">
    <property type="entry name" value="WH-like_DNA-bd_sf"/>
</dbReference>
<dbReference type="SUPFAM" id="SSF46894">
    <property type="entry name" value="C-terminal effector domain of the bipartite response regulators"/>
    <property type="match status" value="1"/>
</dbReference>
<dbReference type="GO" id="GO:0003677">
    <property type="term" value="F:DNA binding"/>
    <property type="evidence" value="ECO:0007669"/>
    <property type="project" value="InterPro"/>
</dbReference>
<dbReference type="GO" id="GO:0006355">
    <property type="term" value="P:regulation of DNA-templated transcription"/>
    <property type="evidence" value="ECO:0007669"/>
    <property type="project" value="InterPro"/>
</dbReference>
<proteinExistence type="predicted"/>
<evidence type="ECO:0000259" key="1">
    <source>
        <dbReference type="SMART" id="SM00421"/>
    </source>
</evidence>
<name>A0A916TEF9_9ACTN</name>
<sequence length="193" mass="20614">MSDVAVNDAVDENHLVDQHETAQRELASVAPLILAAQRGVVGQMVADAVSDAESAVGIGDVVITGNAMLEDSAIEDPVIEEPVIEDVDVAVEDVVVGDPLEARGEGDQESGEQPADTVIRPHLSARELEVLLAWLDTDSKAEAADKLFITAATVNTHLARIRRKYQLAGRPARTKAQLLARVVQDGHASLDDW</sequence>
<reference evidence="2" key="2">
    <citation type="submission" date="2020-09" db="EMBL/GenBank/DDBJ databases">
        <authorList>
            <person name="Sun Q."/>
            <person name="Zhou Y."/>
        </authorList>
    </citation>
    <scope>NUCLEOTIDE SEQUENCE</scope>
    <source>
        <strain evidence="2">CGMCC 1.12827</strain>
    </source>
</reference>
<dbReference type="InterPro" id="IPR016032">
    <property type="entry name" value="Sig_transdc_resp-reg_C-effctor"/>
</dbReference>
<organism evidence="2 3">
    <name type="scientific">Gordonia jinhuaensis</name>
    <dbReference type="NCBI Taxonomy" id="1517702"/>
    <lineage>
        <taxon>Bacteria</taxon>
        <taxon>Bacillati</taxon>
        <taxon>Actinomycetota</taxon>
        <taxon>Actinomycetes</taxon>
        <taxon>Mycobacteriales</taxon>
        <taxon>Gordoniaceae</taxon>
        <taxon>Gordonia</taxon>
    </lineage>
</organism>
<keyword evidence="3" id="KW-1185">Reference proteome</keyword>
<reference evidence="2" key="1">
    <citation type="journal article" date="2014" name="Int. J. Syst. Evol. Microbiol.">
        <title>Complete genome sequence of Corynebacterium casei LMG S-19264T (=DSM 44701T), isolated from a smear-ripened cheese.</title>
        <authorList>
            <consortium name="US DOE Joint Genome Institute (JGI-PGF)"/>
            <person name="Walter F."/>
            <person name="Albersmeier A."/>
            <person name="Kalinowski J."/>
            <person name="Ruckert C."/>
        </authorList>
    </citation>
    <scope>NUCLEOTIDE SEQUENCE</scope>
    <source>
        <strain evidence="2">CGMCC 1.12827</strain>
    </source>
</reference>
<evidence type="ECO:0000313" key="3">
    <source>
        <dbReference type="Proteomes" id="UP000621454"/>
    </source>
</evidence>
<dbReference type="RefSeq" id="WP_308421406.1">
    <property type="nucleotide sequence ID" value="NZ_BMGC01000027.1"/>
</dbReference>